<dbReference type="Pfam" id="PF13410">
    <property type="entry name" value="GST_C_2"/>
    <property type="match status" value="1"/>
</dbReference>
<dbReference type="InterPro" id="IPR036282">
    <property type="entry name" value="Glutathione-S-Trfase_C_sf"/>
</dbReference>
<dbReference type="InterPro" id="IPR036249">
    <property type="entry name" value="Thioredoxin-like_sf"/>
</dbReference>
<dbReference type="Gene3D" id="3.40.30.10">
    <property type="entry name" value="Glutaredoxin"/>
    <property type="match status" value="1"/>
</dbReference>
<evidence type="ECO:0000313" key="3">
    <source>
        <dbReference type="EMBL" id="KAE9970262.1"/>
    </source>
</evidence>
<evidence type="ECO:0000256" key="1">
    <source>
        <dbReference type="SAM" id="MobiDB-lite"/>
    </source>
</evidence>
<proteinExistence type="predicted"/>
<evidence type="ECO:0000313" key="4">
    <source>
        <dbReference type="Proteomes" id="UP000447873"/>
    </source>
</evidence>
<feature type="compositionally biased region" description="Basic and acidic residues" evidence="1">
    <location>
        <begin position="220"/>
        <end position="238"/>
    </location>
</feature>
<protein>
    <recommendedName>
        <fullName evidence="2">GST N-terminal domain-containing protein</fullName>
    </recommendedName>
</protein>
<dbReference type="EMBL" id="WNWS01000337">
    <property type="protein sequence ID" value="KAE9970262.1"/>
    <property type="molecule type" value="Genomic_DNA"/>
</dbReference>
<dbReference type="AlphaFoldDB" id="A0A8H3UGI4"/>
<dbReference type="Gene3D" id="1.20.1050.10">
    <property type="match status" value="1"/>
</dbReference>
<feature type="region of interest" description="Disordered" evidence="1">
    <location>
        <begin position="220"/>
        <end position="246"/>
    </location>
</feature>
<sequence>MPPQIPSMKLIYHPLSPYCRKSYMLAHELSLTTHITLQKVVVCPLLNYPGWSDNNADLVSAGNPLAKIPTLVITDPEAGDVAIFDSRAICETLKDIAGSTSAHGAGNEGYLDRARERTLASVADGIIDAQISITYENTLRAKKNISMPEWIEGQIAKVHRGFDVLESDFAGTKFLSQSGGMGEAAVAVVIDCTEARSKGWDWKAGRPKLAKWWEAWRERESYKQTEPDIDWKTGEKVDLGPLPTDP</sequence>
<dbReference type="SUPFAM" id="SSF52833">
    <property type="entry name" value="Thioredoxin-like"/>
    <property type="match status" value="1"/>
</dbReference>
<dbReference type="Pfam" id="PF13409">
    <property type="entry name" value="GST_N_2"/>
    <property type="match status" value="1"/>
</dbReference>
<accession>A0A8H3UGI4</accession>
<comment type="caution">
    <text evidence="3">The sequence shown here is derived from an EMBL/GenBank/DDBJ whole genome shotgun (WGS) entry which is preliminary data.</text>
</comment>
<dbReference type="PROSITE" id="PS50404">
    <property type="entry name" value="GST_NTER"/>
    <property type="match status" value="1"/>
</dbReference>
<evidence type="ECO:0000259" key="2">
    <source>
        <dbReference type="PROSITE" id="PS50404"/>
    </source>
</evidence>
<name>A0A8H3UGI4_VENIN</name>
<dbReference type="SUPFAM" id="SSF47616">
    <property type="entry name" value="GST C-terminal domain-like"/>
    <property type="match status" value="1"/>
</dbReference>
<feature type="domain" description="GST N-terminal" evidence="2">
    <location>
        <begin position="6"/>
        <end position="101"/>
    </location>
</feature>
<dbReference type="InterPro" id="IPR004045">
    <property type="entry name" value="Glutathione_S-Trfase_N"/>
</dbReference>
<gene>
    <name evidence="3" type="ORF">EG328_006367</name>
</gene>
<reference evidence="3 4" key="1">
    <citation type="submission" date="2018-12" db="EMBL/GenBank/DDBJ databases">
        <title>Venturia inaequalis Genome Resource.</title>
        <authorList>
            <person name="Lichtner F.J."/>
        </authorList>
    </citation>
    <scope>NUCLEOTIDE SEQUENCE [LARGE SCALE GENOMIC DNA]</scope>
    <source>
        <strain evidence="3 4">120213</strain>
    </source>
</reference>
<organism evidence="3 4">
    <name type="scientific">Venturia inaequalis</name>
    <name type="common">Apple scab fungus</name>
    <dbReference type="NCBI Taxonomy" id="5025"/>
    <lineage>
        <taxon>Eukaryota</taxon>
        <taxon>Fungi</taxon>
        <taxon>Dikarya</taxon>
        <taxon>Ascomycota</taxon>
        <taxon>Pezizomycotina</taxon>
        <taxon>Dothideomycetes</taxon>
        <taxon>Pleosporomycetidae</taxon>
        <taxon>Venturiales</taxon>
        <taxon>Venturiaceae</taxon>
        <taxon>Venturia</taxon>
    </lineage>
</organism>
<dbReference type="Proteomes" id="UP000447873">
    <property type="component" value="Unassembled WGS sequence"/>
</dbReference>